<feature type="domain" description="AB hydrolase-1" evidence="3">
    <location>
        <begin position="165"/>
        <end position="327"/>
    </location>
</feature>
<sequence length="340" mass="37612">MQTTTISILFITICVIFIYMSGCIDDKRAQEPNLEESSEKINISTEEKGSSYITTRDGIPLRYVIYGHGSPVVFVLGYGMTIDEWPHQMISNLARNHTVIVYNHRGISGVNNPEVPFTIPQGAMDLHDVITQFAASGELCRDSNDGLNSDKLVVLEMGNCSDLPVDIVGYSMGGMVALEYAKTYPDSVKHLVLISTDCGGPEKVPAKDWVIEEMSRTYNTPKENLERAGRILLTEEFRTSNPDPYTWFVDYGEVADPGAVQEQYESFISWKGVYADLPTIRNRTLVITGDQDIVIPPENGVIIADAIPNATLIIRQGQGHGMIFVEPVEIAGIIGEFLNN</sequence>
<proteinExistence type="predicted"/>
<dbReference type="Pfam" id="PF00561">
    <property type="entry name" value="Abhydrolase_1"/>
    <property type="match status" value="1"/>
</dbReference>
<dbReference type="PANTHER" id="PTHR43798:SF31">
    <property type="entry name" value="AB HYDROLASE SUPERFAMILY PROTEIN YCLE"/>
    <property type="match status" value="1"/>
</dbReference>
<gene>
    <name evidence="4" type="ORF">KSK55_04200</name>
</gene>
<organism evidence="4 5">
    <name type="scientific">Methanospirillum hungatei</name>
    <dbReference type="NCBI Taxonomy" id="2203"/>
    <lineage>
        <taxon>Archaea</taxon>
        <taxon>Methanobacteriati</taxon>
        <taxon>Methanobacteriota</taxon>
        <taxon>Stenosarchaea group</taxon>
        <taxon>Methanomicrobia</taxon>
        <taxon>Methanomicrobiales</taxon>
        <taxon>Methanospirillaceae</taxon>
        <taxon>Methanospirillum</taxon>
    </lineage>
</organism>
<evidence type="ECO:0000256" key="2">
    <source>
        <dbReference type="SAM" id="Phobius"/>
    </source>
</evidence>
<dbReference type="GO" id="GO:0016787">
    <property type="term" value="F:hydrolase activity"/>
    <property type="evidence" value="ECO:0007669"/>
    <property type="project" value="UniProtKB-KW"/>
</dbReference>
<evidence type="ECO:0000256" key="1">
    <source>
        <dbReference type="ARBA" id="ARBA00022801"/>
    </source>
</evidence>
<dbReference type="InterPro" id="IPR050266">
    <property type="entry name" value="AB_hydrolase_sf"/>
</dbReference>
<keyword evidence="1 4" id="KW-0378">Hydrolase</keyword>
<name>A0A8F5VM57_METHU</name>
<protein>
    <submittedName>
        <fullName evidence="4">Alpha/beta hydrolase</fullName>
    </submittedName>
</protein>
<dbReference type="AlphaFoldDB" id="A0A8F5VM57"/>
<accession>A0A8F5VM57</accession>
<dbReference type="PANTHER" id="PTHR43798">
    <property type="entry name" value="MONOACYLGLYCEROL LIPASE"/>
    <property type="match status" value="1"/>
</dbReference>
<dbReference type="OrthoDB" id="7531at2157"/>
<dbReference type="Proteomes" id="UP000694228">
    <property type="component" value="Chromosome"/>
</dbReference>
<keyword evidence="2" id="KW-1133">Transmembrane helix</keyword>
<evidence type="ECO:0000313" key="5">
    <source>
        <dbReference type="Proteomes" id="UP000694228"/>
    </source>
</evidence>
<dbReference type="GO" id="GO:0016020">
    <property type="term" value="C:membrane"/>
    <property type="evidence" value="ECO:0007669"/>
    <property type="project" value="TreeGrafter"/>
</dbReference>
<dbReference type="InterPro" id="IPR000073">
    <property type="entry name" value="AB_hydrolase_1"/>
</dbReference>
<keyword evidence="2" id="KW-0472">Membrane</keyword>
<keyword evidence="2" id="KW-0812">Transmembrane</keyword>
<feature type="transmembrane region" description="Helical" evidence="2">
    <location>
        <begin position="6"/>
        <end position="24"/>
    </location>
</feature>
<evidence type="ECO:0000259" key="3">
    <source>
        <dbReference type="Pfam" id="PF00561"/>
    </source>
</evidence>
<evidence type="ECO:0000313" key="4">
    <source>
        <dbReference type="EMBL" id="QXO95611.1"/>
    </source>
</evidence>
<dbReference type="EMBL" id="CP077107">
    <property type="protein sequence ID" value="QXO95611.1"/>
    <property type="molecule type" value="Genomic_DNA"/>
</dbReference>
<reference evidence="4 5" key="1">
    <citation type="submission" date="2021-06" db="EMBL/GenBank/DDBJ databases">
        <title>Complete genome sequence of the secondary alcohol utilizing methanogen Methanospirillum hungatei strain GP1.</title>
        <authorList>
            <person name="Day L.A."/>
            <person name="Costa K.C."/>
        </authorList>
    </citation>
    <scope>NUCLEOTIDE SEQUENCE [LARGE SCALE GENOMIC DNA]</scope>
    <source>
        <strain evidence="4 5">GP1</strain>
    </source>
</reference>